<dbReference type="PANTHER" id="PTHR43651">
    <property type="entry name" value="1,4-ALPHA-GLUCAN-BRANCHING ENZYME"/>
    <property type="match status" value="1"/>
</dbReference>
<evidence type="ECO:0000256" key="7">
    <source>
        <dbReference type="ARBA" id="ARBA00022801"/>
    </source>
</evidence>
<dbReference type="CDD" id="cd02853">
    <property type="entry name" value="E_set_MTHase_like_N"/>
    <property type="match status" value="1"/>
</dbReference>
<dbReference type="InterPro" id="IPR012768">
    <property type="entry name" value="Trehalose_TreZ"/>
</dbReference>
<feature type="binding site" evidence="16">
    <location>
        <begin position="233"/>
        <end position="238"/>
    </location>
    <ligand>
        <name>substrate</name>
    </ligand>
</feature>
<keyword evidence="20" id="KW-1185">Reference proteome</keyword>
<dbReference type="EC" id="3.2.1.141" evidence="4 13"/>
<evidence type="ECO:0000256" key="3">
    <source>
        <dbReference type="ARBA" id="ARBA00008061"/>
    </source>
</evidence>
<dbReference type="GO" id="GO:0005992">
    <property type="term" value="P:trehalose biosynthetic process"/>
    <property type="evidence" value="ECO:0007669"/>
    <property type="project" value="UniProtKB-UniRule"/>
</dbReference>
<sequence length="591" mass="67188">MQLHVVYPQEQLLPMTKNESGYFAITLNNVAEGTRYYYQPEEGKDVPDPASHYQPEGVHGPSEVVHHTSFAWEDAGWCGLPFNQLVLYELHVGTFTPEGTFEAIIPRLDYLAEIGVNAIELMPVAQFPGTRNWGYDGVFMYAVQNNYGGPEGLKKLVNACHKKGIAVLLDVVYNHLGPEGNYLGEYGPYFTGKYHTPWGDAINFDGEWSDGVRDFFADNITHWFTHYHIDGLRADAIHEVYDRGAVPFWEYCYHRVQCLQQQLGRPLYMIAESDLNSPRVIKHPEAGGFGFTAQWLDDLHHALYVLLHEEGQKHYIDFGRMQQLAKAYKEGFVHSGEWVQFRNRRHGASSAGIPGSRFVTFSQNHDIAGNRPNGERLSMLVDYKRLQLAAAAVLLGPYVPLLFMGEEFGATTPFFFFADHSDEQLRQSLREGRKKEFEAFQWDAEPPDALDEKVFADCKLNWQQPEAGEHRLLLQWYKALIQLRQTNPLFQNLNKNNIDITVFADAGLAMLRQDDKGWERILCLFNFSDAPVRYTPADDYQCIEKLLDAAEAQWHMNVTDDDAPLTGTAEKGILLPGCSVQVLRVQLAGVK</sequence>
<evidence type="ECO:0000259" key="18">
    <source>
        <dbReference type="SMART" id="SM00642"/>
    </source>
</evidence>
<evidence type="ECO:0000313" key="20">
    <source>
        <dbReference type="Proteomes" id="UP000627292"/>
    </source>
</evidence>
<organism evidence="19 20">
    <name type="scientific">Filimonas zeae</name>
    <dbReference type="NCBI Taxonomy" id="1737353"/>
    <lineage>
        <taxon>Bacteria</taxon>
        <taxon>Pseudomonadati</taxon>
        <taxon>Bacteroidota</taxon>
        <taxon>Chitinophagia</taxon>
        <taxon>Chitinophagales</taxon>
        <taxon>Chitinophagaceae</taxon>
        <taxon>Filimonas</taxon>
    </lineage>
</organism>
<dbReference type="GO" id="GO:0005737">
    <property type="term" value="C:cytoplasm"/>
    <property type="evidence" value="ECO:0007669"/>
    <property type="project" value="UniProtKB-SubCell"/>
</dbReference>
<dbReference type="PANTHER" id="PTHR43651:SF11">
    <property type="entry name" value="MALTO-OLIGOSYLTREHALOSE TREHALOHYDROLASE"/>
    <property type="match status" value="1"/>
</dbReference>
<dbReference type="Proteomes" id="UP000627292">
    <property type="component" value="Unassembled WGS sequence"/>
</dbReference>
<dbReference type="PIRSF" id="PIRSF006337">
    <property type="entry name" value="Trehalose_TreZ"/>
    <property type="match status" value="1"/>
</dbReference>
<feature type="binding site" evidence="16">
    <location>
        <begin position="297"/>
        <end position="301"/>
    </location>
    <ligand>
        <name>substrate</name>
    </ligand>
</feature>
<dbReference type="InterPro" id="IPR017853">
    <property type="entry name" value="GH"/>
</dbReference>
<evidence type="ECO:0000256" key="11">
    <source>
        <dbReference type="ARBA" id="ARBA00033284"/>
    </source>
</evidence>
<evidence type="ECO:0000313" key="19">
    <source>
        <dbReference type="EMBL" id="GGH65371.1"/>
    </source>
</evidence>
<evidence type="ECO:0000256" key="8">
    <source>
        <dbReference type="ARBA" id="ARBA00023277"/>
    </source>
</evidence>
<comment type="subcellular location">
    <subcellularLocation>
        <location evidence="1 15">Cytoplasm</location>
    </subcellularLocation>
</comment>
<dbReference type="SUPFAM" id="SSF81296">
    <property type="entry name" value="E set domains"/>
    <property type="match status" value="1"/>
</dbReference>
<keyword evidence="6" id="KW-0963">Cytoplasm</keyword>
<evidence type="ECO:0000256" key="13">
    <source>
        <dbReference type="NCBIfam" id="TIGR02402"/>
    </source>
</evidence>
<dbReference type="InterPro" id="IPR013783">
    <property type="entry name" value="Ig-like_fold"/>
</dbReference>
<evidence type="ECO:0000256" key="14">
    <source>
        <dbReference type="PIRNR" id="PIRNR006337"/>
    </source>
</evidence>
<reference evidence="19" key="1">
    <citation type="journal article" date="2014" name="Int. J. Syst. Evol. Microbiol.">
        <title>Complete genome sequence of Corynebacterium casei LMG S-19264T (=DSM 44701T), isolated from a smear-ripened cheese.</title>
        <authorList>
            <consortium name="US DOE Joint Genome Institute (JGI-PGF)"/>
            <person name="Walter F."/>
            <person name="Albersmeier A."/>
            <person name="Kalinowski J."/>
            <person name="Ruckert C."/>
        </authorList>
    </citation>
    <scope>NUCLEOTIDE SEQUENCE</scope>
    <source>
        <strain evidence="19">CGMCC 1.15290</strain>
    </source>
</reference>
<evidence type="ECO:0000256" key="12">
    <source>
        <dbReference type="ARBA" id="ARBA00034013"/>
    </source>
</evidence>
<dbReference type="InterPro" id="IPR014756">
    <property type="entry name" value="Ig_E-set"/>
</dbReference>
<name>A0A917IW07_9BACT</name>
<dbReference type="SMART" id="SM00642">
    <property type="entry name" value="Aamy"/>
    <property type="match status" value="1"/>
</dbReference>
<evidence type="ECO:0000256" key="10">
    <source>
        <dbReference type="ARBA" id="ARBA00032057"/>
    </source>
</evidence>
<dbReference type="InterPro" id="IPR006047">
    <property type="entry name" value="GH13_cat_dom"/>
</dbReference>
<dbReference type="EMBL" id="BMIB01000002">
    <property type="protein sequence ID" value="GGH65371.1"/>
    <property type="molecule type" value="Genomic_DNA"/>
</dbReference>
<feature type="site" description="Transition state stabilizer" evidence="17">
    <location>
        <position position="366"/>
    </location>
</feature>
<proteinExistence type="inferred from homology"/>
<comment type="caution">
    <text evidence="19">The sequence shown here is derived from an EMBL/GenBank/DDBJ whole genome shotgun (WGS) entry which is preliminary data.</text>
</comment>
<evidence type="ECO:0000256" key="17">
    <source>
        <dbReference type="PIRSR" id="PIRSR006337-3"/>
    </source>
</evidence>
<feature type="domain" description="Glycosyl hydrolase family 13 catalytic" evidence="18">
    <location>
        <begin position="89"/>
        <end position="433"/>
    </location>
</feature>
<comment type="catalytic activity">
    <reaction evidence="12 14">
        <text>hydrolysis of (1-&gt;4)-alpha-D-glucosidic linkage in 4-alpha-D-[(1-&gt;4)-alpha-D-glucanosyl]n trehalose to yield trehalose and (1-&gt;4)-alpha-D-glucan.</text>
        <dbReference type="EC" id="3.2.1.141"/>
    </reaction>
</comment>
<dbReference type="GO" id="GO:0033942">
    <property type="term" value="F:4-alpha-D-(1-&gt;4)-alpha-D-glucanotrehalose trehalohydrolase activity"/>
    <property type="evidence" value="ECO:0007669"/>
    <property type="project" value="UniProtKB-EC"/>
</dbReference>
<dbReference type="Gene3D" id="1.10.10.760">
    <property type="entry name" value="E-set domains of sugar-utilizing enzymes"/>
    <property type="match status" value="1"/>
</dbReference>
<dbReference type="Gene3D" id="2.60.40.10">
    <property type="entry name" value="Immunoglobulins"/>
    <property type="match status" value="1"/>
</dbReference>
<dbReference type="SUPFAM" id="SSF51445">
    <property type="entry name" value="(Trans)glycosidases"/>
    <property type="match status" value="1"/>
</dbReference>
<evidence type="ECO:0000256" key="9">
    <source>
        <dbReference type="ARBA" id="ARBA00023295"/>
    </source>
</evidence>
<feature type="active site" description="Proton donor" evidence="15">
    <location>
        <position position="272"/>
    </location>
</feature>
<keyword evidence="9 14" id="KW-0326">Glycosidase</keyword>
<dbReference type="AlphaFoldDB" id="A0A917IW07"/>
<protein>
    <recommendedName>
        <fullName evidence="5 13">Malto-oligosyltrehalose trehalohydrolase</fullName>
        <shortName evidence="14">MTHase</shortName>
        <ecNumber evidence="4 13">3.2.1.141</ecNumber>
    </recommendedName>
    <alternativeName>
        <fullName evidence="11 14">4-alpha-D-((1-&gt;4)-alpha-D-glucano)trehalose trehalohydrolase</fullName>
    </alternativeName>
    <alternativeName>
        <fullName evidence="10 14">Maltooligosyl trehalose trehalohydrolase</fullName>
    </alternativeName>
</protein>
<accession>A0A917IW07</accession>
<comment type="similarity">
    <text evidence="3 14">Belongs to the glycosyl hydrolase 13 family.</text>
</comment>
<dbReference type="InterPro" id="IPR044901">
    <property type="entry name" value="Trehalose_TreZ_E-set_sf"/>
</dbReference>
<evidence type="ECO:0000256" key="15">
    <source>
        <dbReference type="PIRSR" id="PIRSR006337-1"/>
    </source>
</evidence>
<evidence type="ECO:0000256" key="2">
    <source>
        <dbReference type="ARBA" id="ARBA00005199"/>
    </source>
</evidence>
<keyword evidence="8" id="KW-0119">Carbohydrate metabolism</keyword>
<feature type="active site" description="Nucleophile" evidence="15">
    <location>
        <position position="235"/>
    </location>
</feature>
<evidence type="ECO:0000256" key="16">
    <source>
        <dbReference type="PIRSR" id="PIRSR006337-2"/>
    </source>
</evidence>
<comment type="pathway">
    <text evidence="2 14">Glycan biosynthesis; trehalose biosynthesis.</text>
</comment>
<dbReference type="Pfam" id="PF00128">
    <property type="entry name" value="Alpha-amylase"/>
    <property type="match status" value="1"/>
</dbReference>
<evidence type="ECO:0000256" key="4">
    <source>
        <dbReference type="ARBA" id="ARBA00012268"/>
    </source>
</evidence>
<feature type="binding site" evidence="16">
    <location>
        <begin position="365"/>
        <end position="370"/>
    </location>
    <ligand>
        <name>substrate</name>
    </ligand>
</feature>
<dbReference type="CDD" id="cd11325">
    <property type="entry name" value="AmyAc_GTHase"/>
    <property type="match status" value="1"/>
</dbReference>
<dbReference type="NCBIfam" id="TIGR02402">
    <property type="entry name" value="trehalose_TreZ"/>
    <property type="match status" value="1"/>
</dbReference>
<keyword evidence="7 14" id="KW-0378">Hydrolase</keyword>
<evidence type="ECO:0000256" key="5">
    <source>
        <dbReference type="ARBA" id="ARBA00015938"/>
    </source>
</evidence>
<dbReference type="Gene3D" id="3.20.20.80">
    <property type="entry name" value="Glycosidases"/>
    <property type="match status" value="1"/>
</dbReference>
<reference evidence="19" key="2">
    <citation type="submission" date="2020-09" db="EMBL/GenBank/DDBJ databases">
        <authorList>
            <person name="Sun Q."/>
            <person name="Zhou Y."/>
        </authorList>
    </citation>
    <scope>NUCLEOTIDE SEQUENCE</scope>
    <source>
        <strain evidence="19">CGMCC 1.15290</strain>
    </source>
</reference>
<gene>
    <name evidence="19" type="ORF">GCM10011379_18430</name>
</gene>
<evidence type="ECO:0000256" key="6">
    <source>
        <dbReference type="ARBA" id="ARBA00022490"/>
    </source>
</evidence>
<evidence type="ECO:0000256" key="1">
    <source>
        <dbReference type="ARBA" id="ARBA00004496"/>
    </source>
</evidence>